<comment type="caution">
    <text evidence="1">The sequence shown here is derived from an EMBL/GenBank/DDBJ whole genome shotgun (WGS) entry which is preliminary data.</text>
</comment>
<protein>
    <submittedName>
        <fullName evidence="1">Uncharacterized protein</fullName>
    </submittedName>
</protein>
<organism evidence="1 2">
    <name type="scientific">Candidatus Levilactobacillus faecigallinarum</name>
    <dbReference type="NCBI Taxonomy" id="2838638"/>
    <lineage>
        <taxon>Bacteria</taxon>
        <taxon>Bacillati</taxon>
        <taxon>Bacillota</taxon>
        <taxon>Bacilli</taxon>
        <taxon>Lactobacillales</taxon>
        <taxon>Lactobacillaceae</taxon>
        <taxon>Levilactobacillus</taxon>
    </lineage>
</organism>
<gene>
    <name evidence="1" type="ORF">H9875_08405</name>
</gene>
<evidence type="ECO:0000313" key="1">
    <source>
        <dbReference type="EMBL" id="HIW72629.1"/>
    </source>
</evidence>
<name>A0A9D1U6M5_9LACO</name>
<dbReference type="AlphaFoldDB" id="A0A9D1U6M5"/>
<evidence type="ECO:0000313" key="2">
    <source>
        <dbReference type="Proteomes" id="UP000886822"/>
    </source>
</evidence>
<reference evidence="1" key="2">
    <citation type="submission" date="2021-04" db="EMBL/GenBank/DDBJ databases">
        <authorList>
            <person name="Gilroy R."/>
        </authorList>
    </citation>
    <scope>NUCLEOTIDE SEQUENCE</scope>
    <source>
        <strain evidence="1">CHK173-259</strain>
    </source>
</reference>
<accession>A0A9D1U6M5</accession>
<reference evidence="1" key="1">
    <citation type="journal article" date="2021" name="PeerJ">
        <title>Extensive microbial diversity within the chicken gut microbiome revealed by metagenomics and culture.</title>
        <authorList>
            <person name="Gilroy R."/>
            <person name="Ravi A."/>
            <person name="Getino M."/>
            <person name="Pursley I."/>
            <person name="Horton D.L."/>
            <person name="Alikhan N.F."/>
            <person name="Baker D."/>
            <person name="Gharbi K."/>
            <person name="Hall N."/>
            <person name="Watson M."/>
            <person name="Adriaenssens E.M."/>
            <person name="Foster-Nyarko E."/>
            <person name="Jarju S."/>
            <person name="Secka A."/>
            <person name="Antonio M."/>
            <person name="Oren A."/>
            <person name="Chaudhuri R.R."/>
            <person name="La Ragione R."/>
            <person name="Hildebrand F."/>
            <person name="Pallen M.J."/>
        </authorList>
    </citation>
    <scope>NUCLEOTIDE SEQUENCE</scope>
    <source>
        <strain evidence="1">CHK173-259</strain>
    </source>
</reference>
<proteinExistence type="predicted"/>
<dbReference type="EMBL" id="DXGJ01000065">
    <property type="protein sequence ID" value="HIW72629.1"/>
    <property type="molecule type" value="Genomic_DNA"/>
</dbReference>
<dbReference type="Proteomes" id="UP000886822">
    <property type="component" value="Unassembled WGS sequence"/>
</dbReference>
<sequence length="125" mass="14037">MESNIYNMNKQTAEILQSVSALKEVHPEYPDKITVFPMAIYSTQREPYVRDANMIETDTKWKIAIDIFKKQGSITAIADEITDKFGAIGFATSVQQANQAGFSRSIITASGVVDNQLRRVYQATR</sequence>